<name>A0A0M3JCC1_ANISI</name>
<evidence type="ECO:0000256" key="4">
    <source>
        <dbReference type="ARBA" id="ARBA00022884"/>
    </source>
</evidence>
<dbReference type="PANTHER" id="PTHR24031">
    <property type="entry name" value="RNA HELICASE"/>
    <property type="match status" value="1"/>
</dbReference>
<dbReference type="EC" id="3.6.4.13" evidence="5"/>
<comment type="domain">
    <text evidence="5">The Q motif is unique to and characteristic of the DEAD box family of RNA helicases and controls ATP binding and hydrolysis.</text>
</comment>
<protein>
    <recommendedName>
        <fullName evidence="5">ATP-dependent RNA helicase</fullName>
        <ecNumber evidence="5">3.6.4.13</ecNumber>
    </recommendedName>
</protein>
<comment type="function">
    <text evidence="5">RNA helicase.</text>
</comment>
<reference evidence="9" key="1">
    <citation type="submission" date="2017-02" db="UniProtKB">
        <authorList>
            <consortium name="WormBaseParasite"/>
        </authorList>
    </citation>
    <scope>IDENTIFICATION</scope>
</reference>
<evidence type="ECO:0000313" key="8">
    <source>
        <dbReference type="Proteomes" id="UP000267096"/>
    </source>
</evidence>
<dbReference type="WBParaSite" id="ASIM_0000525101-mRNA-1">
    <property type="protein sequence ID" value="ASIM_0000525101-mRNA-1"/>
    <property type="gene ID" value="ASIM_0000525101"/>
</dbReference>
<dbReference type="SUPFAM" id="SSF52540">
    <property type="entry name" value="P-loop containing nucleoside triphosphate hydrolases"/>
    <property type="match status" value="1"/>
</dbReference>
<keyword evidence="5" id="KW-0347">Helicase</keyword>
<dbReference type="OrthoDB" id="7396459at2759"/>
<comment type="similarity">
    <text evidence="5">Belongs to the DEAD box helicase family.</text>
</comment>
<keyword evidence="8" id="KW-1185">Reference proteome</keyword>
<evidence type="ECO:0000256" key="1">
    <source>
        <dbReference type="ARBA" id="ARBA00022741"/>
    </source>
</evidence>
<dbReference type="GO" id="GO:0005524">
    <property type="term" value="F:ATP binding"/>
    <property type="evidence" value="ECO:0007669"/>
    <property type="project" value="UniProtKB-UniRule"/>
</dbReference>
<dbReference type="GO" id="GO:0003724">
    <property type="term" value="F:RNA helicase activity"/>
    <property type="evidence" value="ECO:0007669"/>
    <property type="project" value="UniProtKB-EC"/>
</dbReference>
<sequence length="162" mass="18979">MLIFVSTRFCVEYFKKLMERFLKKRKIFGIHGKKKKNREQEIELFKKTPKSVMLCTDLMSRGIDIEDIDCVIQFDIPRESSWFVHRAGRCARSGRPGKNLLLLTTEESGYVEFISKYESLRMENIKIKTSNALKAEELRTRTIKMAVQDRDILECGTRAFVS</sequence>
<evidence type="ECO:0000256" key="5">
    <source>
        <dbReference type="RuleBase" id="RU365068"/>
    </source>
</evidence>
<evidence type="ECO:0000256" key="3">
    <source>
        <dbReference type="ARBA" id="ARBA00022840"/>
    </source>
</evidence>
<dbReference type="CDD" id="cd18787">
    <property type="entry name" value="SF2_C_DEAD"/>
    <property type="match status" value="1"/>
</dbReference>
<dbReference type="GO" id="GO:0003723">
    <property type="term" value="F:RNA binding"/>
    <property type="evidence" value="ECO:0007669"/>
    <property type="project" value="UniProtKB-UniRule"/>
</dbReference>
<dbReference type="Gene3D" id="3.40.50.300">
    <property type="entry name" value="P-loop containing nucleotide triphosphate hydrolases"/>
    <property type="match status" value="1"/>
</dbReference>
<dbReference type="InterPro" id="IPR027417">
    <property type="entry name" value="P-loop_NTPase"/>
</dbReference>
<evidence type="ECO:0000256" key="2">
    <source>
        <dbReference type="ARBA" id="ARBA00022801"/>
    </source>
</evidence>
<dbReference type="Pfam" id="PF00271">
    <property type="entry name" value="Helicase_C"/>
    <property type="match status" value="1"/>
</dbReference>
<keyword evidence="2 5" id="KW-0378">Hydrolase</keyword>
<feature type="domain" description="Helicase C-terminal" evidence="6">
    <location>
        <begin position="1"/>
        <end position="133"/>
    </location>
</feature>
<organism evidence="9">
    <name type="scientific">Anisakis simplex</name>
    <name type="common">Herring worm</name>
    <dbReference type="NCBI Taxonomy" id="6269"/>
    <lineage>
        <taxon>Eukaryota</taxon>
        <taxon>Metazoa</taxon>
        <taxon>Ecdysozoa</taxon>
        <taxon>Nematoda</taxon>
        <taxon>Chromadorea</taxon>
        <taxon>Rhabditida</taxon>
        <taxon>Spirurina</taxon>
        <taxon>Ascaridomorpha</taxon>
        <taxon>Ascaridoidea</taxon>
        <taxon>Anisakidae</taxon>
        <taxon>Anisakis</taxon>
        <taxon>Anisakis simplex complex</taxon>
    </lineage>
</organism>
<dbReference type="AlphaFoldDB" id="A0A0M3JCC1"/>
<keyword evidence="4 5" id="KW-0694">RNA-binding</keyword>
<proteinExistence type="inferred from homology"/>
<dbReference type="Proteomes" id="UP000267096">
    <property type="component" value="Unassembled WGS sequence"/>
</dbReference>
<keyword evidence="1 5" id="KW-0547">Nucleotide-binding</keyword>
<dbReference type="PROSITE" id="PS51194">
    <property type="entry name" value="HELICASE_CTER"/>
    <property type="match status" value="1"/>
</dbReference>
<evidence type="ECO:0000313" key="9">
    <source>
        <dbReference type="WBParaSite" id="ASIM_0000525101-mRNA-1"/>
    </source>
</evidence>
<dbReference type="GO" id="GO:0016787">
    <property type="term" value="F:hydrolase activity"/>
    <property type="evidence" value="ECO:0007669"/>
    <property type="project" value="UniProtKB-KW"/>
</dbReference>
<reference evidence="7 8" key="2">
    <citation type="submission" date="2018-11" db="EMBL/GenBank/DDBJ databases">
        <authorList>
            <consortium name="Pathogen Informatics"/>
        </authorList>
    </citation>
    <scope>NUCLEOTIDE SEQUENCE [LARGE SCALE GENOMIC DNA]</scope>
</reference>
<dbReference type="EMBL" id="UYRR01009501">
    <property type="protein sequence ID" value="VDK24932.1"/>
    <property type="molecule type" value="Genomic_DNA"/>
</dbReference>
<accession>A0A0M3JCC1</accession>
<dbReference type="InterPro" id="IPR001650">
    <property type="entry name" value="Helicase_C-like"/>
</dbReference>
<evidence type="ECO:0000259" key="6">
    <source>
        <dbReference type="PROSITE" id="PS51194"/>
    </source>
</evidence>
<comment type="catalytic activity">
    <reaction evidence="5">
        <text>ATP + H2O = ADP + phosphate + H(+)</text>
        <dbReference type="Rhea" id="RHEA:13065"/>
        <dbReference type="ChEBI" id="CHEBI:15377"/>
        <dbReference type="ChEBI" id="CHEBI:15378"/>
        <dbReference type="ChEBI" id="CHEBI:30616"/>
        <dbReference type="ChEBI" id="CHEBI:43474"/>
        <dbReference type="ChEBI" id="CHEBI:456216"/>
        <dbReference type="EC" id="3.6.4.13"/>
    </reaction>
</comment>
<dbReference type="SMART" id="SM00490">
    <property type="entry name" value="HELICc"/>
    <property type="match status" value="1"/>
</dbReference>
<keyword evidence="3 5" id="KW-0067">ATP-binding</keyword>
<evidence type="ECO:0000313" key="7">
    <source>
        <dbReference type="EMBL" id="VDK24932.1"/>
    </source>
</evidence>
<gene>
    <name evidence="7" type="ORF">ASIM_LOCUS5055</name>
</gene>